<dbReference type="HOGENOM" id="CLU_3402713_0_0_0"/>
<proteinExistence type="predicted"/>
<reference evidence="1 2" key="1">
    <citation type="journal article" date="2010" name="Nature">
        <title>Nitrite-driven anaerobic methane oxidation by oxygenic bacteria.</title>
        <authorList>
            <person name="Ettwig K.F."/>
            <person name="Butler M.K."/>
            <person name="Le Paslier D."/>
            <person name="Pelletier E."/>
            <person name="Mangenot S."/>
            <person name="Kuypers M.M.M."/>
            <person name="Schreiber F."/>
            <person name="Dutilh B.E."/>
            <person name="Zedelius J."/>
            <person name="de Beer D."/>
            <person name="Gloerich J."/>
            <person name="Wessels H.J.C.T."/>
            <person name="van Allen T."/>
            <person name="Luesken F."/>
            <person name="Wu M."/>
            <person name="van de Pas-Schoonen K.T."/>
            <person name="Op den Camp H.J.M."/>
            <person name="Janssen-Megens E.M."/>
            <person name="Francoijs K-J."/>
            <person name="Stunnenberg H."/>
            <person name="Weissenbach J."/>
            <person name="Jetten M.S.M."/>
            <person name="Strous M."/>
        </authorList>
    </citation>
    <scope>NUCLEOTIDE SEQUENCE [LARGE SCALE GENOMIC DNA]</scope>
</reference>
<name>D5MGK5_METO1</name>
<dbReference type="STRING" id="671143.DAMO_1828"/>
<organism evidence="1 2">
    <name type="scientific">Methylomirabilis oxygeniifera</name>
    <dbReference type="NCBI Taxonomy" id="671143"/>
    <lineage>
        <taxon>Bacteria</taxon>
        <taxon>Candidatus Methylomirabilota</taxon>
        <taxon>Candidatus Methylomirabilia</taxon>
        <taxon>Candidatus Methylomirabilales</taxon>
        <taxon>Candidatus Methylomirabilaceae</taxon>
        <taxon>Candidatus Methylomirabilis</taxon>
    </lineage>
</organism>
<dbReference type="KEGG" id="mox:DAMO_1828"/>
<protein>
    <submittedName>
        <fullName evidence="1">Uncharacterized protein</fullName>
    </submittedName>
</protein>
<accession>D5MGK5</accession>
<evidence type="ECO:0000313" key="2">
    <source>
        <dbReference type="Proteomes" id="UP000006898"/>
    </source>
</evidence>
<dbReference type="AlphaFoldDB" id="D5MGK5"/>
<dbReference type="Proteomes" id="UP000006898">
    <property type="component" value="Chromosome"/>
</dbReference>
<evidence type="ECO:0000313" key="1">
    <source>
        <dbReference type="EMBL" id="CBE68886.1"/>
    </source>
</evidence>
<sequence>MKDVRLGSAKRLKYGVTAADNWERDEVLMA</sequence>
<dbReference type="EMBL" id="FP565575">
    <property type="protein sequence ID" value="CBE68886.1"/>
    <property type="molecule type" value="Genomic_DNA"/>
</dbReference>
<gene>
    <name evidence="1" type="ORF">DAMO_1828</name>
</gene>